<accession>A0A923LTL7</accession>
<dbReference type="RefSeq" id="WP_054325984.1">
    <property type="nucleotide sequence ID" value="NZ_JACOPL010000001.1"/>
</dbReference>
<evidence type="ECO:0000256" key="1">
    <source>
        <dbReference type="SAM" id="MobiDB-lite"/>
    </source>
</evidence>
<comment type="caution">
    <text evidence="3">The sequence shown here is derived from an EMBL/GenBank/DDBJ whole genome shotgun (WGS) entry which is preliminary data.</text>
</comment>
<evidence type="ECO:0000313" key="4">
    <source>
        <dbReference type="Proteomes" id="UP000606499"/>
    </source>
</evidence>
<evidence type="ECO:0000313" key="3">
    <source>
        <dbReference type="EMBL" id="MBC5724142.1"/>
    </source>
</evidence>
<keyword evidence="2" id="KW-0472">Membrane</keyword>
<feature type="transmembrane region" description="Helical" evidence="2">
    <location>
        <begin position="6"/>
        <end position="29"/>
    </location>
</feature>
<organism evidence="3 4">
    <name type="scientific">Agathobaculum faecis</name>
    <dbReference type="NCBI Taxonomy" id="2763013"/>
    <lineage>
        <taxon>Bacteria</taxon>
        <taxon>Bacillati</taxon>
        <taxon>Bacillota</taxon>
        <taxon>Clostridia</taxon>
        <taxon>Eubacteriales</taxon>
        <taxon>Butyricicoccaceae</taxon>
        <taxon>Agathobaculum</taxon>
    </lineage>
</organism>
<name>A0A923LTL7_9FIRM</name>
<dbReference type="AlphaFoldDB" id="A0A923LTL7"/>
<keyword evidence="2" id="KW-0812">Transmembrane</keyword>
<protein>
    <submittedName>
        <fullName evidence="3">Uncharacterized protein</fullName>
    </submittedName>
</protein>
<reference evidence="3" key="1">
    <citation type="submission" date="2020-08" db="EMBL/GenBank/DDBJ databases">
        <title>Genome public.</title>
        <authorList>
            <person name="Liu C."/>
            <person name="Sun Q."/>
        </authorList>
    </citation>
    <scope>NUCLEOTIDE SEQUENCE</scope>
    <source>
        <strain evidence="3">NSJ-28</strain>
    </source>
</reference>
<sequence>MDEERSFVYTLILGVCMLLCLLMIGRMLLGHPADQIETKEPENPAPAPQTEEEEDLQMKMQLSEDDLCTMIVQALPFSPDGITAKISKDGIVSLGASVQKQSLVDSGLATGGMRTAVLFLPDPCKVYSVWNISAESGSIKLDCATMEIAGIVLPEETAAKISEQIADSLNRQLMTWGIEPKAIRFADGAISLEA</sequence>
<gene>
    <name evidence="3" type="ORF">H8S45_01455</name>
</gene>
<keyword evidence="2" id="KW-1133">Transmembrane helix</keyword>
<dbReference type="Proteomes" id="UP000606499">
    <property type="component" value="Unassembled WGS sequence"/>
</dbReference>
<dbReference type="EMBL" id="JACOPL010000001">
    <property type="protein sequence ID" value="MBC5724142.1"/>
    <property type="molecule type" value="Genomic_DNA"/>
</dbReference>
<keyword evidence="4" id="KW-1185">Reference proteome</keyword>
<evidence type="ECO:0000256" key="2">
    <source>
        <dbReference type="SAM" id="Phobius"/>
    </source>
</evidence>
<proteinExistence type="predicted"/>
<feature type="region of interest" description="Disordered" evidence="1">
    <location>
        <begin position="36"/>
        <end position="56"/>
    </location>
</feature>